<gene>
    <name evidence="2" type="ordered locus">IALB_2479</name>
</gene>
<dbReference type="EMBL" id="CP003418">
    <property type="protein sequence ID" value="AFH50182.1"/>
    <property type="molecule type" value="Genomic_DNA"/>
</dbReference>
<keyword evidence="1" id="KW-0812">Transmembrane</keyword>
<keyword evidence="1" id="KW-0472">Membrane</keyword>
<keyword evidence="1" id="KW-1133">Transmembrane helix</keyword>
<feature type="transmembrane region" description="Helical" evidence="1">
    <location>
        <begin position="9"/>
        <end position="29"/>
    </location>
</feature>
<organism evidence="2 3">
    <name type="scientific">Ignavibacterium album (strain DSM 19864 / JCM 16511 / NBRC 101810 / Mat9-16)</name>
    <dbReference type="NCBI Taxonomy" id="945713"/>
    <lineage>
        <taxon>Bacteria</taxon>
        <taxon>Pseudomonadati</taxon>
        <taxon>Ignavibacteriota</taxon>
        <taxon>Ignavibacteria</taxon>
        <taxon>Ignavibacteriales</taxon>
        <taxon>Ignavibacteriaceae</taxon>
        <taxon>Ignavibacterium</taxon>
    </lineage>
</organism>
<dbReference type="Proteomes" id="UP000007394">
    <property type="component" value="Chromosome"/>
</dbReference>
<dbReference type="HOGENOM" id="CLU_3396965_0_0_10"/>
<reference evidence="2 3" key="1">
    <citation type="journal article" date="2012" name="Front. Microbiol.">
        <title>Complete genome of Ignavibacterium album, a metabolically versatile, flagellated, facultative anaerobe from the phylum Chlorobi.</title>
        <authorList>
            <person name="Liu Z."/>
            <person name="Frigaard N.-U."/>
            <person name="Vogl K."/>
            <person name="Iino T."/>
            <person name="Ohkuma M."/>
            <person name="Overmann J."/>
            <person name="Bryant D.A."/>
        </authorList>
    </citation>
    <scope>NUCLEOTIDE SEQUENCE [LARGE SCALE GENOMIC DNA]</scope>
    <source>
        <strain evidence="3">DSM 19864 / JCM 16511 / NBRC 101810 / Mat9-16</strain>
    </source>
</reference>
<protein>
    <submittedName>
        <fullName evidence="2">Uncharacterized protein</fullName>
    </submittedName>
</protein>
<sequence length="31" mass="3672">MSSLWDFDLIYSFITLYNYIIPLGLLNAFDL</sequence>
<proteinExistence type="predicted"/>
<dbReference type="KEGG" id="ial:IALB_2479"/>
<evidence type="ECO:0000313" key="3">
    <source>
        <dbReference type="Proteomes" id="UP000007394"/>
    </source>
</evidence>
<accession>I0AMH5</accession>
<evidence type="ECO:0000313" key="2">
    <source>
        <dbReference type="EMBL" id="AFH50182.1"/>
    </source>
</evidence>
<name>I0AMH5_IGNAJ</name>
<keyword evidence="3" id="KW-1185">Reference proteome</keyword>
<dbReference type="AlphaFoldDB" id="I0AMH5"/>
<evidence type="ECO:0000256" key="1">
    <source>
        <dbReference type="SAM" id="Phobius"/>
    </source>
</evidence>